<evidence type="ECO:0000313" key="1">
    <source>
        <dbReference type="EMBL" id="VVC37132.1"/>
    </source>
</evidence>
<gene>
    <name evidence="1" type="ORF">CINCED_3A000847</name>
</gene>
<protein>
    <submittedName>
        <fullName evidence="1">Uncharacterized protein</fullName>
    </submittedName>
</protein>
<dbReference type="AlphaFoldDB" id="A0A5E4N6E0"/>
<name>A0A5E4N6E0_9HEMI</name>
<dbReference type="EMBL" id="CABPRJ010001442">
    <property type="protein sequence ID" value="VVC37132.1"/>
    <property type="molecule type" value="Genomic_DNA"/>
</dbReference>
<keyword evidence="2" id="KW-1185">Reference proteome</keyword>
<proteinExistence type="predicted"/>
<organism evidence="1 2">
    <name type="scientific">Cinara cedri</name>
    <dbReference type="NCBI Taxonomy" id="506608"/>
    <lineage>
        <taxon>Eukaryota</taxon>
        <taxon>Metazoa</taxon>
        <taxon>Ecdysozoa</taxon>
        <taxon>Arthropoda</taxon>
        <taxon>Hexapoda</taxon>
        <taxon>Insecta</taxon>
        <taxon>Pterygota</taxon>
        <taxon>Neoptera</taxon>
        <taxon>Paraneoptera</taxon>
        <taxon>Hemiptera</taxon>
        <taxon>Sternorrhyncha</taxon>
        <taxon>Aphidomorpha</taxon>
        <taxon>Aphidoidea</taxon>
        <taxon>Aphididae</taxon>
        <taxon>Lachninae</taxon>
        <taxon>Cinara</taxon>
    </lineage>
</organism>
<sequence>MPCYLQICVAWIEELDVYFSGFGLVFPFLGAERFAWRFCCYGRSLQRRSSGLDSTTDIFNPYNFWAPQQAANYFRLRIDGQRLSFMWIKFRKSWFKAHVYPFLWNISRPQGAITDSSMDHTYSQMKIITILHLVNI</sequence>
<accession>A0A5E4N6E0</accession>
<reference evidence="1 2" key="1">
    <citation type="submission" date="2019-08" db="EMBL/GenBank/DDBJ databases">
        <authorList>
            <person name="Alioto T."/>
            <person name="Alioto T."/>
            <person name="Gomez Garrido J."/>
        </authorList>
    </citation>
    <scope>NUCLEOTIDE SEQUENCE [LARGE SCALE GENOMIC DNA]</scope>
</reference>
<evidence type="ECO:0000313" key="2">
    <source>
        <dbReference type="Proteomes" id="UP000325440"/>
    </source>
</evidence>
<dbReference type="Proteomes" id="UP000325440">
    <property type="component" value="Unassembled WGS sequence"/>
</dbReference>